<dbReference type="InterPro" id="IPR002347">
    <property type="entry name" value="SDR_fam"/>
</dbReference>
<dbReference type="GO" id="GO:0016616">
    <property type="term" value="F:oxidoreductase activity, acting on the CH-OH group of donors, NAD or NADP as acceptor"/>
    <property type="evidence" value="ECO:0007669"/>
    <property type="project" value="TreeGrafter"/>
</dbReference>
<dbReference type="PRINTS" id="PR00080">
    <property type="entry name" value="SDRFAMILY"/>
</dbReference>
<reference evidence="3 4" key="1">
    <citation type="submission" date="2017-09" db="EMBL/GenBank/DDBJ databases">
        <title>Depth-based differentiation of microbial function through sediment-hosted aquifers and enrichment of novel symbionts in the deep terrestrial subsurface.</title>
        <authorList>
            <person name="Probst A.J."/>
            <person name="Ladd B."/>
            <person name="Jarett J.K."/>
            <person name="Geller-Mcgrath D.E."/>
            <person name="Sieber C.M."/>
            <person name="Emerson J.B."/>
            <person name="Anantharaman K."/>
            <person name="Thomas B.C."/>
            <person name="Malmstrom R."/>
            <person name="Stieglmeier M."/>
            <person name="Klingl A."/>
            <person name="Woyke T."/>
            <person name="Ryan C.M."/>
            <person name="Banfield J.F."/>
        </authorList>
    </citation>
    <scope>NUCLEOTIDE SEQUENCE [LARGE SCALE GENOMIC DNA]</scope>
    <source>
        <strain evidence="3">CG10_big_fil_rev_8_21_14_0_10_50_13</strain>
    </source>
</reference>
<evidence type="ECO:0000256" key="2">
    <source>
        <dbReference type="ARBA" id="ARBA00023002"/>
    </source>
</evidence>
<dbReference type="GO" id="GO:0006633">
    <property type="term" value="P:fatty acid biosynthetic process"/>
    <property type="evidence" value="ECO:0007669"/>
    <property type="project" value="TreeGrafter"/>
</dbReference>
<proteinExistence type="inferred from homology"/>
<dbReference type="Pfam" id="PF13561">
    <property type="entry name" value="adh_short_C2"/>
    <property type="match status" value="1"/>
</dbReference>
<evidence type="ECO:0000256" key="1">
    <source>
        <dbReference type="ARBA" id="ARBA00006484"/>
    </source>
</evidence>
<protein>
    <recommendedName>
        <fullName evidence="5">Short-chain dehydrogenase</fullName>
    </recommendedName>
</protein>
<dbReference type="InterPro" id="IPR036291">
    <property type="entry name" value="NAD(P)-bd_dom_sf"/>
</dbReference>
<name>A0A2H0RHA5_9BACT</name>
<dbReference type="PANTHER" id="PTHR42760">
    <property type="entry name" value="SHORT-CHAIN DEHYDROGENASES/REDUCTASES FAMILY MEMBER"/>
    <property type="match status" value="1"/>
</dbReference>
<keyword evidence="2" id="KW-0560">Oxidoreductase</keyword>
<dbReference type="Gene3D" id="3.40.50.720">
    <property type="entry name" value="NAD(P)-binding Rossmann-like Domain"/>
    <property type="match status" value="1"/>
</dbReference>
<comment type="caution">
    <text evidence="3">The sequence shown here is derived from an EMBL/GenBank/DDBJ whole genome shotgun (WGS) entry which is preliminary data.</text>
</comment>
<dbReference type="EMBL" id="PCYJ01000023">
    <property type="protein sequence ID" value="PIR45404.1"/>
    <property type="molecule type" value="Genomic_DNA"/>
</dbReference>
<dbReference type="FunFam" id="3.40.50.720:FF:000084">
    <property type="entry name" value="Short-chain dehydrogenase reductase"/>
    <property type="match status" value="1"/>
</dbReference>
<dbReference type="NCBIfam" id="NF009466">
    <property type="entry name" value="PRK12826.1-2"/>
    <property type="match status" value="1"/>
</dbReference>
<sequence length="253" mass="26293">MFELKGKIALVTGAGRGMGRAHASALAKQGAKVAITDINGADIAAVVEEIKSVGGEAFGLKLDVADKSSVDQGFDQAIKEFGRLDILVNNAGIYIPKPALELSEDEWERMININLKGQFLCAQRAAKEMSKNHWGRIINIASVASGQVGVGIAGGAHYTASKGGILGLTETLAVEWASFGINVNAIGPGAIDTPMTNATQIPKAMMDAMLAGVPLKRLGRPEEVAAAVVFLASEEASYVTGATLFVDGGWLAA</sequence>
<dbReference type="Proteomes" id="UP000230906">
    <property type="component" value="Unassembled WGS sequence"/>
</dbReference>
<accession>A0A2H0RHA5</accession>
<comment type="similarity">
    <text evidence="1">Belongs to the short-chain dehydrogenases/reductases (SDR) family.</text>
</comment>
<evidence type="ECO:0000313" key="4">
    <source>
        <dbReference type="Proteomes" id="UP000230906"/>
    </source>
</evidence>
<dbReference type="PANTHER" id="PTHR42760:SF133">
    <property type="entry name" value="3-OXOACYL-[ACYL-CARRIER-PROTEIN] REDUCTASE"/>
    <property type="match status" value="1"/>
</dbReference>
<organism evidence="3 4">
    <name type="scientific">Candidatus Vogelbacteria bacterium CG10_big_fil_rev_8_21_14_0_10_50_13</name>
    <dbReference type="NCBI Taxonomy" id="1975044"/>
    <lineage>
        <taxon>Bacteria</taxon>
        <taxon>Candidatus Vogeliibacteriota</taxon>
    </lineage>
</organism>
<dbReference type="GO" id="GO:0048038">
    <property type="term" value="F:quinone binding"/>
    <property type="evidence" value="ECO:0007669"/>
    <property type="project" value="TreeGrafter"/>
</dbReference>
<evidence type="ECO:0000313" key="3">
    <source>
        <dbReference type="EMBL" id="PIR45404.1"/>
    </source>
</evidence>
<dbReference type="PROSITE" id="PS00061">
    <property type="entry name" value="ADH_SHORT"/>
    <property type="match status" value="1"/>
</dbReference>
<dbReference type="InterPro" id="IPR020904">
    <property type="entry name" value="Sc_DH/Rdtase_CS"/>
</dbReference>
<dbReference type="AlphaFoldDB" id="A0A2H0RHA5"/>
<dbReference type="SUPFAM" id="SSF51735">
    <property type="entry name" value="NAD(P)-binding Rossmann-fold domains"/>
    <property type="match status" value="1"/>
</dbReference>
<gene>
    <name evidence="3" type="ORF">COV09_01605</name>
</gene>
<evidence type="ECO:0008006" key="5">
    <source>
        <dbReference type="Google" id="ProtNLM"/>
    </source>
</evidence>
<dbReference type="NCBIfam" id="NF005559">
    <property type="entry name" value="PRK07231.1"/>
    <property type="match status" value="1"/>
</dbReference>
<dbReference type="PRINTS" id="PR00081">
    <property type="entry name" value="GDHRDH"/>
</dbReference>